<dbReference type="EMBL" id="JAAIVB010000069">
    <property type="protein sequence ID" value="NEX63306.1"/>
    <property type="molecule type" value="Genomic_DNA"/>
</dbReference>
<dbReference type="RefSeq" id="WP_163967097.1">
    <property type="nucleotide sequence ID" value="NZ_JAAIVB010000069.1"/>
</dbReference>
<evidence type="ECO:0000313" key="1">
    <source>
        <dbReference type="EMBL" id="NEX63306.1"/>
    </source>
</evidence>
<gene>
    <name evidence="1" type="ORF">G3574_19670</name>
</gene>
<evidence type="ECO:0000313" key="2">
    <source>
        <dbReference type="Proteomes" id="UP000482155"/>
    </source>
</evidence>
<comment type="caution">
    <text evidence="1">The sequence shown here is derived from an EMBL/GenBank/DDBJ whole genome shotgun (WGS) entry which is preliminary data.</text>
</comment>
<reference evidence="1 2" key="1">
    <citation type="submission" date="2020-02" db="EMBL/GenBank/DDBJ databases">
        <authorList>
            <person name="Kim M.K."/>
        </authorList>
    </citation>
    <scope>NUCLEOTIDE SEQUENCE [LARGE SCALE GENOMIC DNA]</scope>
    <source>
        <strain evidence="1 2">17J57-3</strain>
    </source>
</reference>
<protein>
    <submittedName>
        <fullName evidence="1">Uncharacterized protein</fullName>
    </submittedName>
</protein>
<organism evidence="1 2">
    <name type="scientific">Noviherbaspirillum galbum</name>
    <dbReference type="NCBI Taxonomy" id="2709383"/>
    <lineage>
        <taxon>Bacteria</taxon>
        <taxon>Pseudomonadati</taxon>
        <taxon>Pseudomonadota</taxon>
        <taxon>Betaproteobacteria</taxon>
        <taxon>Burkholderiales</taxon>
        <taxon>Oxalobacteraceae</taxon>
        <taxon>Noviherbaspirillum</taxon>
    </lineage>
</organism>
<name>A0A6B3SWG9_9BURK</name>
<dbReference type="Proteomes" id="UP000482155">
    <property type="component" value="Unassembled WGS sequence"/>
</dbReference>
<accession>A0A6B3SWG9</accession>
<sequence length="92" mass="9670">MTTLTISDLTVSHDLDTRAMSTVRGGTKAFAMPAFFGPSVSFASNEFNFSASQGLGQEQNTMVNNGNNVAFASGITSNVKPTQNGSNNISLF</sequence>
<proteinExistence type="predicted"/>
<dbReference type="AlphaFoldDB" id="A0A6B3SWG9"/>
<keyword evidence="2" id="KW-1185">Reference proteome</keyword>